<gene>
    <name evidence="2" type="ORF">ACFSNC_20905</name>
</gene>
<dbReference type="EMBL" id="JBHUHD010000001">
    <property type="protein sequence ID" value="MFD2142874.1"/>
    <property type="molecule type" value="Genomic_DNA"/>
</dbReference>
<dbReference type="Proteomes" id="UP001597299">
    <property type="component" value="Unassembled WGS sequence"/>
</dbReference>
<proteinExistence type="predicted"/>
<comment type="caution">
    <text evidence="2">The sequence shown here is derived from an EMBL/GenBank/DDBJ whole genome shotgun (WGS) entry which is preliminary data.</text>
</comment>
<keyword evidence="1" id="KW-0472">Membrane</keyword>
<feature type="transmembrane region" description="Helical" evidence="1">
    <location>
        <begin position="109"/>
        <end position="127"/>
    </location>
</feature>
<sequence>MIATILGWLTGGTLTKITSALTDAYTAKLRAANDAAKLEADQTIAKLEAARDIALAEAGDRWSAVRLGRLLIVVPYGLWWSAIYLIQIINPWFGLNLVVVDVPEHINGMAMVLIPAIILGDAGALLAKGVRR</sequence>
<keyword evidence="1" id="KW-1133">Transmembrane helix</keyword>
<protein>
    <recommendedName>
        <fullName evidence="4">Holin (3TMs family)</fullName>
    </recommendedName>
</protein>
<feature type="transmembrane region" description="Helical" evidence="1">
    <location>
        <begin position="70"/>
        <end position="89"/>
    </location>
</feature>
<evidence type="ECO:0000256" key="1">
    <source>
        <dbReference type="SAM" id="Phobius"/>
    </source>
</evidence>
<keyword evidence="1" id="KW-0812">Transmembrane</keyword>
<reference evidence="3" key="1">
    <citation type="journal article" date="2019" name="Int. J. Syst. Evol. Microbiol.">
        <title>The Global Catalogue of Microorganisms (GCM) 10K type strain sequencing project: providing services to taxonomists for standard genome sequencing and annotation.</title>
        <authorList>
            <consortium name="The Broad Institute Genomics Platform"/>
            <consortium name="The Broad Institute Genome Sequencing Center for Infectious Disease"/>
            <person name="Wu L."/>
            <person name="Ma J."/>
        </authorList>
    </citation>
    <scope>NUCLEOTIDE SEQUENCE [LARGE SCALE GENOMIC DNA]</scope>
    <source>
        <strain evidence="3">CCM 7435</strain>
    </source>
</reference>
<organism evidence="2 3">
    <name type="scientific">Ancylobacter oerskovii</name>
    <dbReference type="NCBI Taxonomy" id="459519"/>
    <lineage>
        <taxon>Bacteria</taxon>
        <taxon>Pseudomonadati</taxon>
        <taxon>Pseudomonadota</taxon>
        <taxon>Alphaproteobacteria</taxon>
        <taxon>Hyphomicrobiales</taxon>
        <taxon>Xanthobacteraceae</taxon>
        <taxon>Ancylobacter</taxon>
    </lineage>
</organism>
<dbReference type="RefSeq" id="WP_213356172.1">
    <property type="nucleotide sequence ID" value="NZ_JAHBGB010000044.1"/>
</dbReference>
<evidence type="ECO:0000313" key="3">
    <source>
        <dbReference type="Proteomes" id="UP001597299"/>
    </source>
</evidence>
<evidence type="ECO:0000313" key="2">
    <source>
        <dbReference type="EMBL" id="MFD2142874.1"/>
    </source>
</evidence>
<name>A0ABW4Z2V9_9HYPH</name>
<evidence type="ECO:0008006" key="4">
    <source>
        <dbReference type="Google" id="ProtNLM"/>
    </source>
</evidence>
<accession>A0ABW4Z2V9</accession>
<keyword evidence="3" id="KW-1185">Reference proteome</keyword>